<dbReference type="InterPro" id="IPR057078">
    <property type="entry name" value="HYR-4C"/>
</dbReference>
<dbReference type="Proteomes" id="UP000315131">
    <property type="component" value="Unassembled WGS sequence"/>
</dbReference>
<feature type="domain" description="HYR-like" evidence="1">
    <location>
        <begin position="696"/>
        <end position="765"/>
    </location>
</feature>
<protein>
    <recommendedName>
        <fullName evidence="1">HYR-like domain-containing protein</fullName>
    </recommendedName>
</protein>
<dbReference type="AlphaFoldDB" id="A0A550HVV3"/>
<evidence type="ECO:0000313" key="3">
    <source>
        <dbReference type="Proteomes" id="UP000315131"/>
    </source>
</evidence>
<organism evidence="2 3">
    <name type="scientific">Christiangramia sabulilitoris</name>
    <dbReference type="NCBI Taxonomy" id="2583991"/>
    <lineage>
        <taxon>Bacteria</taxon>
        <taxon>Pseudomonadati</taxon>
        <taxon>Bacteroidota</taxon>
        <taxon>Flavobacteriia</taxon>
        <taxon>Flavobacteriales</taxon>
        <taxon>Flavobacteriaceae</taxon>
        <taxon>Christiangramia</taxon>
    </lineage>
</organism>
<proteinExistence type="predicted"/>
<evidence type="ECO:0000259" key="1">
    <source>
        <dbReference type="Pfam" id="PF23237"/>
    </source>
</evidence>
<feature type="non-terminal residue" evidence="2">
    <location>
        <position position="855"/>
    </location>
</feature>
<gene>
    <name evidence="2" type="ORF">FGM01_14400</name>
</gene>
<reference evidence="2 3" key="1">
    <citation type="submission" date="2019-06" db="EMBL/GenBank/DDBJ databases">
        <title>Gramella sabulilitoris sp. nov., isolated from a marine sand.</title>
        <authorList>
            <person name="Yoon J.-H."/>
        </authorList>
    </citation>
    <scope>NUCLEOTIDE SEQUENCE [LARGE SCALE GENOMIC DNA]</scope>
    <source>
        <strain evidence="2 3">HSMS-1</strain>
    </source>
</reference>
<dbReference type="EMBL" id="VHSF01000009">
    <property type="protein sequence ID" value="TRO62869.1"/>
    <property type="molecule type" value="Genomic_DNA"/>
</dbReference>
<keyword evidence="3" id="KW-1185">Reference proteome</keyword>
<dbReference type="OrthoDB" id="599464at2"/>
<dbReference type="Pfam" id="PF23237">
    <property type="entry name" value="HYR_4C"/>
    <property type="match status" value="3"/>
</dbReference>
<feature type="domain" description="HYR-like" evidence="1">
    <location>
        <begin position="618"/>
        <end position="689"/>
    </location>
</feature>
<evidence type="ECO:0000313" key="2">
    <source>
        <dbReference type="EMBL" id="TRO62869.1"/>
    </source>
</evidence>
<accession>A0A550HVV3</accession>
<sequence length="855" mass="92290">MLFTGTTVTAQVDIPLTNEENANFGVEADLYANVLDNETQPGDPDFSNTDDWFLNSELWSGSGLGVINVTGGEAPAKIALWDGESNENISDTLRQSMPIYSIVEGRTWIDALYARDQRTNGNLRDNSYFTSSSDKNFHDPETWTIGVGSGGPQKNDIIEFFGHIRRDVASTPGPVPGLGTEYAFLGATTRSQDGTSHLDFELFRNEIVREGSNLVSAGPECNRTAYIFDLAGTTGNGDNSNDDDGSVITHGDLIFSINYSKGGENVQVELFIWIDRQDFPNDQAFRDFNDLTDNPFNFGSASGAFNFYPCNEDPRYGYAQIKLATAEAQGWVTAQINQIETLGPAWGTFSGNGAKVADLPRISFIELSINATELGLDTGSTGGTCEKPLGTVLVKSRSSDSFTAELKDMLGPFPFGATPPVDVELDDEQLNCTLEFVTLEARLLTAGDFRFQWAKKNSEGVYEDIEGAISQTYDAAEPGFYKVMVTQILSNGDDGCTDEAEAEVQGSNDAPELVISFPEPETVSCTDDVTDAFNLWLGAFDVTGGGGTVTSTYTVIIDGGTESDPIDFANWPQGIVEPADVCGGGSVQVNLRASDECLQDKSESSTFTLSPITPGLDLPDNGSDTVDCPADAVDPGAPDTIQDACGNDVVPELVGQDDPSLECEGDVVWRYRYTECDGTTADWIFTYTIDYDELETPTATFADVACYDDIVLPTPPTVLDSCGESITPSDPVEGTVPDCEGDVTYTWTYTDCADNSVDYVHTVTIDYDELETPTATFADVACYDDIVLPTPPTVLDSCGESITPSDPVEGTVPDCEGDVTYTWTYTDCADNSVDYVHTVTIDYDELETPTATFAD</sequence>
<comment type="caution">
    <text evidence="2">The sequence shown here is derived from an EMBL/GenBank/DDBJ whole genome shotgun (WGS) entry which is preliminary data.</text>
</comment>
<name>A0A550HVV3_9FLAO</name>
<feature type="domain" description="HYR-like" evidence="1">
    <location>
        <begin position="772"/>
        <end position="841"/>
    </location>
</feature>